<gene>
    <name evidence="1" type="ORF">NE237_002569</name>
</gene>
<evidence type="ECO:0000313" key="2">
    <source>
        <dbReference type="Proteomes" id="UP001141806"/>
    </source>
</evidence>
<organism evidence="1 2">
    <name type="scientific">Protea cynaroides</name>
    <dbReference type="NCBI Taxonomy" id="273540"/>
    <lineage>
        <taxon>Eukaryota</taxon>
        <taxon>Viridiplantae</taxon>
        <taxon>Streptophyta</taxon>
        <taxon>Embryophyta</taxon>
        <taxon>Tracheophyta</taxon>
        <taxon>Spermatophyta</taxon>
        <taxon>Magnoliopsida</taxon>
        <taxon>Proteales</taxon>
        <taxon>Proteaceae</taxon>
        <taxon>Protea</taxon>
    </lineage>
</organism>
<sequence>MDSGIEPYDVARKHGLLIPRDENDLKLDSNIEPFDASENDCIQNAGCPVSSKGNNGFEHCSGSEDSKVEKLCRELFGVTLKRPLCCTTRALAFSSRSSLTAAINNSSQRKKSRN</sequence>
<protein>
    <submittedName>
        <fullName evidence="1">Uncharacterized protein</fullName>
    </submittedName>
</protein>
<accession>A0A9Q0KVB4</accession>
<dbReference type="AlphaFoldDB" id="A0A9Q0KVB4"/>
<evidence type="ECO:0000313" key="1">
    <source>
        <dbReference type="EMBL" id="KAJ4977463.1"/>
    </source>
</evidence>
<dbReference type="EMBL" id="JAMYWD010000003">
    <property type="protein sequence ID" value="KAJ4977463.1"/>
    <property type="molecule type" value="Genomic_DNA"/>
</dbReference>
<reference evidence="1" key="1">
    <citation type="journal article" date="2023" name="Plant J.">
        <title>The genome of the king protea, Protea cynaroides.</title>
        <authorList>
            <person name="Chang J."/>
            <person name="Duong T.A."/>
            <person name="Schoeman C."/>
            <person name="Ma X."/>
            <person name="Roodt D."/>
            <person name="Barker N."/>
            <person name="Li Z."/>
            <person name="Van de Peer Y."/>
            <person name="Mizrachi E."/>
        </authorList>
    </citation>
    <scope>NUCLEOTIDE SEQUENCE</scope>
    <source>
        <tissue evidence="1">Young leaves</tissue>
    </source>
</reference>
<name>A0A9Q0KVB4_9MAGN</name>
<keyword evidence="2" id="KW-1185">Reference proteome</keyword>
<dbReference type="Proteomes" id="UP001141806">
    <property type="component" value="Unassembled WGS sequence"/>
</dbReference>
<proteinExistence type="predicted"/>
<comment type="caution">
    <text evidence="1">The sequence shown here is derived from an EMBL/GenBank/DDBJ whole genome shotgun (WGS) entry which is preliminary data.</text>
</comment>